<feature type="domain" description="HDOD" evidence="2">
    <location>
        <begin position="209"/>
        <end position="393"/>
    </location>
</feature>
<organism evidence="3 4">
    <name type="scientific">Planosporangium mesophilum</name>
    <dbReference type="NCBI Taxonomy" id="689768"/>
    <lineage>
        <taxon>Bacteria</taxon>
        <taxon>Bacillati</taxon>
        <taxon>Actinomycetota</taxon>
        <taxon>Actinomycetes</taxon>
        <taxon>Micromonosporales</taxon>
        <taxon>Micromonosporaceae</taxon>
        <taxon>Planosporangium</taxon>
    </lineage>
</organism>
<keyword evidence="4" id="KW-1185">Reference proteome</keyword>
<evidence type="ECO:0000313" key="4">
    <source>
        <dbReference type="Proteomes" id="UP000599074"/>
    </source>
</evidence>
<dbReference type="AlphaFoldDB" id="A0A8J3TI90"/>
<sequence length="426" mass="45339">MSTTSEPQPGQIVHVGRQPLYNPAGDVVGYELLFRGAGTEVAASRRNAYATSQVIVNAFTEFGLPELVGDHMCFINLTREFIVGELALPFEPGRVVLEILESVEMDDEVIAGVSRLVEQGYPIALDDFVFGLGHERLLGLASYVKIDVLDGDEDRITSVVRACRKYPDIKLVAEKVETTEHIMLAHELGFELLQGYALSRTQVVSIATLAPSRLRRLELLGALTGPEADVDHIVSIVTSDPALTFRVLRATNAASGGLNRRVSSVHQAVVMLGGQRIREWVTLMLVSDIAEASDAHLSTAMARARLCQTIASRLDASADSAFIAGLLWGISDVLGVPVVDLVGRLPLADDVTEALVNGSGGLGEVLSLVRAYEGADATALSQLKVSPADLAKAYLSAVGWSVRTVQGVLGPPASRPGASDNVPTPA</sequence>
<keyword evidence="3" id="KW-0808">Transferase</keyword>
<dbReference type="InterPro" id="IPR014408">
    <property type="entry name" value="dGMP_Pdiesterase_EAL/HD-GYP"/>
</dbReference>
<dbReference type="InterPro" id="IPR035919">
    <property type="entry name" value="EAL_sf"/>
</dbReference>
<dbReference type="InterPro" id="IPR052340">
    <property type="entry name" value="RNase_Y/CdgJ"/>
</dbReference>
<evidence type="ECO:0000259" key="1">
    <source>
        <dbReference type="PROSITE" id="PS50883"/>
    </source>
</evidence>
<dbReference type="SMART" id="SM00052">
    <property type="entry name" value="EAL"/>
    <property type="match status" value="1"/>
</dbReference>
<dbReference type="RefSeq" id="WP_168117989.1">
    <property type="nucleotide sequence ID" value="NZ_BOON01000067.1"/>
</dbReference>
<proteinExistence type="predicted"/>
<dbReference type="InterPro" id="IPR013976">
    <property type="entry name" value="HDOD"/>
</dbReference>
<dbReference type="EMBL" id="BOON01000067">
    <property type="protein sequence ID" value="GII26146.1"/>
    <property type="molecule type" value="Genomic_DNA"/>
</dbReference>
<dbReference type="Pfam" id="PF08668">
    <property type="entry name" value="HDOD"/>
    <property type="match status" value="1"/>
</dbReference>
<comment type="caution">
    <text evidence="3">The sequence shown here is derived from an EMBL/GenBank/DDBJ whole genome shotgun (WGS) entry which is preliminary data.</text>
</comment>
<evidence type="ECO:0000259" key="2">
    <source>
        <dbReference type="PROSITE" id="PS51833"/>
    </source>
</evidence>
<accession>A0A8J3TI90</accession>
<dbReference type="Gene3D" id="1.10.3210.10">
    <property type="entry name" value="Hypothetical protein af1432"/>
    <property type="match status" value="1"/>
</dbReference>
<dbReference type="Gene3D" id="3.20.20.450">
    <property type="entry name" value="EAL domain"/>
    <property type="match status" value="1"/>
</dbReference>
<protein>
    <submittedName>
        <fullName evidence="3">Histidine kinase</fullName>
    </submittedName>
</protein>
<evidence type="ECO:0000313" key="3">
    <source>
        <dbReference type="EMBL" id="GII26146.1"/>
    </source>
</evidence>
<dbReference type="PANTHER" id="PTHR33525">
    <property type="match status" value="1"/>
</dbReference>
<dbReference type="PIRSF" id="PIRSF003180">
    <property type="entry name" value="DiGMPpdiest_YuxH"/>
    <property type="match status" value="1"/>
</dbReference>
<feature type="domain" description="EAL" evidence="1">
    <location>
        <begin position="1"/>
        <end position="215"/>
    </location>
</feature>
<dbReference type="Proteomes" id="UP000599074">
    <property type="component" value="Unassembled WGS sequence"/>
</dbReference>
<dbReference type="SUPFAM" id="SSF141868">
    <property type="entry name" value="EAL domain-like"/>
    <property type="match status" value="1"/>
</dbReference>
<dbReference type="PROSITE" id="PS50883">
    <property type="entry name" value="EAL"/>
    <property type="match status" value="1"/>
</dbReference>
<dbReference type="Pfam" id="PF00563">
    <property type="entry name" value="EAL"/>
    <property type="match status" value="1"/>
</dbReference>
<dbReference type="PANTHER" id="PTHR33525:SF4">
    <property type="entry name" value="CYCLIC DI-GMP PHOSPHODIESTERASE CDGJ"/>
    <property type="match status" value="1"/>
</dbReference>
<dbReference type="PROSITE" id="PS51833">
    <property type="entry name" value="HDOD"/>
    <property type="match status" value="1"/>
</dbReference>
<keyword evidence="3" id="KW-0418">Kinase</keyword>
<name>A0A8J3TI90_9ACTN</name>
<gene>
    <name evidence="3" type="primary">yuxH</name>
    <name evidence="3" type="ORF">Pme01_57430</name>
</gene>
<reference evidence="3" key="1">
    <citation type="submission" date="2021-01" db="EMBL/GenBank/DDBJ databases">
        <title>Whole genome shotgun sequence of Planosporangium mesophilum NBRC 109066.</title>
        <authorList>
            <person name="Komaki H."/>
            <person name="Tamura T."/>
        </authorList>
    </citation>
    <scope>NUCLEOTIDE SEQUENCE</scope>
    <source>
        <strain evidence="3">NBRC 109066</strain>
    </source>
</reference>
<dbReference type="SUPFAM" id="SSF109604">
    <property type="entry name" value="HD-domain/PDEase-like"/>
    <property type="match status" value="1"/>
</dbReference>
<dbReference type="InterPro" id="IPR001633">
    <property type="entry name" value="EAL_dom"/>
</dbReference>
<dbReference type="GO" id="GO:0016301">
    <property type="term" value="F:kinase activity"/>
    <property type="evidence" value="ECO:0007669"/>
    <property type="project" value="UniProtKB-KW"/>
</dbReference>